<comment type="caution">
    <text evidence="13">The sequence shown here is derived from an EMBL/GenBank/DDBJ whole genome shotgun (WGS) entry which is preliminary data.</text>
</comment>
<feature type="transmembrane region" description="Helical" evidence="11">
    <location>
        <begin position="77"/>
        <end position="97"/>
    </location>
</feature>
<dbReference type="EMBL" id="CAJVCH010027738">
    <property type="protein sequence ID" value="CAG7702923.1"/>
    <property type="molecule type" value="Genomic_DNA"/>
</dbReference>
<keyword evidence="5 11" id="KW-1133">Transmembrane helix</keyword>
<dbReference type="Proteomes" id="UP000708208">
    <property type="component" value="Unassembled WGS sequence"/>
</dbReference>
<dbReference type="AlphaFoldDB" id="A0A8J2NUA3"/>
<evidence type="ECO:0000256" key="5">
    <source>
        <dbReference type="ARBA" id="ARBA00022989"/>
    </source>
</evidence>
<evidence type="ECO:0000256" key="3">
    <source>
        <dbReference type="ARBA" id="ARBA00022475"/>
    </source>
</evidence>
<evidence type="ECO:0000313" key="14">
    <source>
        <dbReference type="Proteomes" id="UP000708208"/>
    </source>
</evidence>
<dbReference type="CDD" id="cd00637">
    <property type="entry name" value="7tm_classA_rhodopsin-like"/>
    <property type="match status" value="1"/>
</dbReference>
<evidence type="ECO:0000256" key="8">
    <source>
        <dbReference type="ARBA" id="ARBA00023170"/>
    </source>
</evidence>
<feature type="domain" description="G-protein coupled receptors family 1 profile" evidence="12">
    <location>
        <begin position="20"/>
        <end position="289"/>
    </location>
</feature>
<keyword evidence="3" id="KW-1003">Cell membrane</keyword>
<keyword evidence="6" id="KW-0297">G-protein coupled receptor</keyword>
<evidence type="ECO:0000256" key="4">
    <source>
        <dbReference type="ARBA" id="ARBA00022692"/>
    </source>
</evidence>
<feature type="compositionally biased region" description="Basic and acidic residues" evidence="10">
    <location>
        <begin position="361"/>
        <end position="382"/>
    </location>
</feature>
<evidence type="ECO:0000256" key="1">
    <source>
        <dbReference type="ARBA" id="ARBA00004651"/>
    </source>
</evidence>
<feature type="transmembrane region" description="Helical" evidence="11">
    <location>
        <begin position="41"/>
        <end position="65"/>
    </location>
</feature>
<keyword evidence="8" id="KW-0675">Receptor</keyword>
<feature type="transmembrane region" description="Helical" evidence="11">
    <location>
        <begin position="294"/>
        <end position="315"/>
    </location>
</feature>
<evidence type="ECO:0000256" key="7">
    <source>
        <dbReference type="ARBA" id="ARBA00023136"/>
    </source>
</evidence>
<dbReference type="InterPro" id="IPR000276">
    <property type="entry name" value="GPCR_Rhodpsn"/>
</dbReference>
<name>A0A8J2NUA3_9HEXA</name>
<feature type="transmembrane region" description="Helical" evidence="11">
    <location>
        <begin position="165"/>
        <end position="189"/>
    </location>
</feature>
<dbReference type="PROSITE" id="PS50262">
    <property type="entry name" value="G_PROTEIN_RECEP_F1_2"/>
    <property type="match status" value="1"/>
</dbReference>
<dbReference type="Pfam" id="PF00001">
    <property type="entry name" value="7tm_1"/>
    <property type="match status" value="1"/>
</dbReference>
<dbReference type="InterPro" id="IPR017452">
    <property type="entry name" value="GPCR_Rhodpsn_7TM"/>
</dbReference>
<protein>
    <recommendedName>
        <fullName evidence="12">G-protein coupled receptors family 1 profile domain-containing protein</fullName>
    </recommendedName>
</protein>
<sequence>MEFEDSLVLRTGISTVSILLNGAIFCTIAKKSLFRNASNRFVLSLASSHILVSLLTLLISLSSFIDISVYTHLEQANLYVTFGTGLVNSFTLTSISCERYITIARPMRYKSIVTTYRCSLIIIFLWTLSALVTVFPLIALSAISITPRSKVDRKLESKVESVELSYFAIVFTAVTLLCLSVMSVCYYIIFTIAKEKCQHVQIGQFTASISSDWPSSAYPSQAEGHKQPSLLQHVLKANARHVNSFRLQQLERVRQRRPVQHSPRKTITTIISLLSSLLLTQLPVSFILLDVQCWKVAVVLLSLSGISNPILYGFLNRKIRRQLWKTCRIAKKPKRPDCCIKPPSVYSDIIRDITIAQAHVQEKESEEKIKNDNVQEENDIKLPDPTIQFPRKDSQDSGADMTFSDEEEEQTKEPNVFTICKKNNDDDQPHQI</sequence>
<keyword evidence="4 11" id="KW-0812">Transmembrane</keyword>
<evidence type="ECO:0000256" key="11">
    <source>
        <dbReference type="SAM" id="Phobius"/>
    </source>
</evidence>
<feature type="transmembrane region" description="Helical" evidence="11">
    <location>
        <begin position="12"/>
        <end position="29"/>
    </location>
</feature>
<evidence type="ECO:0000259" key="12">
    <source>
        <dbReference type="PROSITE" id="PS50262"/>
    </source>
</evidence>
<keyword evidence="7 11" id="KW-0472">Membrane</keyword>
<evidence type="ECO:0000256" key="10">
    <source>
        <dbReference type="SAM" id="MobiDB-lite"/>
    </source>
</evidence>
<accession>A0A8J2NUA3</accession>
<comment type="similarity">
    <text evidence="2">Belongs to the G-protein coupled receptor 1 family.</text>
</comment>
<comment type="subcellular location">
    <subcellularLocation>
        <location evidence="1">Cell membrane</location>
        <topology evidence="1">Multi-pass membrane protein</topology>
    </subcellularLocation>
</comment>
<dbReference type="PANTHER" id="PTHR22752">
    <property type="entry name" value="G PROTEIN-COUPLED RECEPTOR"/>
    <property type="match status" value="1"/>
</dbReference>
<dbReference type="PROSITE" id="PS00237">
    <property type="entry name" value="G_PROTEIN_RECEP_F1_1"/>
    <property type="match status" value="1"/>
</dbReference>
<feature type="transmembrane region" description="Helical" evidence="11">
    <location>
        <begin position="266"/>
        <end position="288"/>
    </location>
</feature>
<organism evidence="13 14">
    <name type="scientific">Allacma fusca</name>
    <dbReference type="NCBI Taxonomy" id="39272"/>
    <lineage>
        <taxon>Eukaryota</taxon>
        <taxon>Metazoa</taxon>
        <taxon>Ecdysozoa</taxon>
        <taxon>Arthropoda</taxon>
        <taxon>Hexapoda</taxon>
        <taxon>Collembola</taxon>
        <taxon>Symphypleona</taxon>
        <taxon>Sminthuridae</taxon>
        <taxon>Allacma</taxon>
    </lineage>
</organism>
<keyword evidence="14" id="KW-1185">Reference proteome</keyword>
<feature type="region of interest" description="Disordered" evidence="10">
    <location>
        <begin position="361"/>
        <end position="432"/>
    </location>
</feature>
<feature type="compositionally biased region" description="Basic and acidic residues" evidence="10">
    <location>
        <begin position="422"/>
        <end position="432"/>
    </location>
</feature>
<evidence type="ECO:0000256" key="9">
    <source>
        <dbReference type="ARBA" id="ARBA00023224"/>
    </source>
</evidence>
<evidence type="ECO:0000313" key="13">
    <source>
        <dbReference type="EMBL" id="CAG7702923.1"/>
    </source>
</evidence>
<dbReference type="GO" id="GO:0004930">
    <property type="term" value="F:G protein-coupled receptor activity"/>
    <property type="evidence" value="ECO:0007669"/>
    <property type="project" value="UniProtKB-KW"/>
</dbReference>
<dbReference type="SUPFAM" id="SSF81321">
    <property type="entry name" value="Family A G protein-coupled receptor-like"/>
    <property type="match status" value="1"/>
</dbReference>
<dbReference type="GO" id="GO:0005886">
    <property type="term" value="C:plasma membrane"/>
    <property type="evidence" value="ECO:0007669"/>
    <property type="project" value="UniProtKB-SubCell"/>
</dbReference>
<evidence type="ECO:0000256" key="2">
    <source>
        <dbReference type="ARBA" id="ARBA00010663"/>
    </source>
</evidence>
<keyword evidence="9" id="KW-0807">Transducer</keyword>
<dbReference type="OrthoDB" id="10042731at2759"/>
<proteinExistence type="inferred from homology"/>
<feature type="transmembrane region" description="Helical" evidence="11">
    <location>
        <begin position="118"/>
        <end position="145"/>
    </location>
</feature>
<reference evidence="13" key="1">
    <citation type="submission" date="2021-06" db="EMBL/GenBank/DDBJ databases">
        <authorList>
            <person name="Hodson N. C."/>
            <person name="Mongue J. A."/>
            <person name="Jaron S. K."/>
        </authorList>
    </citation>
    <scope>NUCLEOTIDE SEQUENCE</scope>
</reference>
<evidence type="ECO:0000256" key="6">
    <source>
        <dbReference type="ARBA" id="ARBA00023040"/>
    </source>
</evidence>
<gene>
    <name evidence="13" type="ORF">AFUS01_LOCUS4450</name>
</gene>